<reference evidence="1 2" key="1">
    <citation type="submission" date="2019-02" db="EMBL/GenBank/DDBJ databases">
        <title>Genome sequencing of the rare red list fungi Antrodiella citrinella (Flaviporus citrinellus).</title>
        <authorList>
            <person name="Buettner E."/>
            <person name="Kellner H."/>
        </authorList>
    </citation>
    <scope>NUCLEOTIDE SEQUENCE [LARGE SCALE GENOMIC DNA]</scope>
    <source>
        <strain evidence="1 2">DSM 108506</strain>
    </source>
</reference>
<protein>
    <recommendedName>
        <fullName evidence="3">F-box domain-containing protein</fullName>
    </recommendedName>
</protein>
<dbReference type="AlphaFoldDB" id="A0A4S4MQ59"/>
<proteinExistence type="predicted"/>
<comment type="caution">
    <text evidence="1">The sequence shown here is derived from an EMBL/GenBank/DDBJ whole genome shotgun (WGS) entry which is preliminary data.</text>
</comment>
<evidence type="ECO:0000313" key="1">
    <source>
        <dbReference type="EMBL" id="THH28162.1"/>
    </source>
</evidence>
<dbReference type="EMBL" id="SGPM01000198">
    <property type="protein sequence ID" value="THH28162.1"/>
    <property type="molecule type" value="Genomic_DNA"/>
</dbReference>
<sequence length="242" mass="27434">MAPAFLSVHFLDAFIIPASARIEIAIRVPEMNLPPEVKNTLCAILTPEDRRTQIQPVDKLSVSSESLVFNRGCQPTLPTTPRLLLCAGMFGSATVVDATQCTLLRELCSKLPLKDVTTLELNDVYYLDRSRQDWLALFGILGNTETLDIHGCDLLTQERIIHLLSACFESAFHNPARAIVMPRLRRIILHDVEFRRLYGPENVASSQYHYRFIEGLRTVITLRRDLCSPVQEIVIRTCRNMN</sequence>
<organism evidence="1 2">
    <name type="scientific">Antrodiella citrinella</name>
    <dbReference type="NCBI Taxonomy" id="2447956"/>
    <lineage>
        <taxon>Eukaryota</taxon>
        <taxon>Fungi</taxon>
        <taxon>Dikarya</taxon>
        <taxon>Basidiomycota</taxon>
        <taxon>Agaricomycotina</taxon>
        <taxon>Agaricomycetes</taxon>
        <taxon>Polyporales</taxon>
        <taxon>Steccherinaceae</taxon>
        <taxon>Antrodiella</taxon>
    </lineage>
</organism>
<evidence type="ECO:0000313" key="2">
    <source>
        <dbReference type="Proteomes" id="UP000308730"/>
    </source>
</evidence>
<keyword evidence="2" id="KW-1185">Reference proteome</keyword>
<dbReference type="Proteomes" id="UP000308730">
    <property type="component" value="Unassembled WGS sequence"/>
</dbReference>
<name>A0A4S4MQ59_9APHY</name>
<gene>
    <name evidence="1" type="ORF">EUX98_g6022</name>
</gene>
<accession>A0A4S4MQ59</accession>
<evidence type="ECO:0008006" key="3">
    <source>
        <dbReference type="Google" id="ProtNLM"/>
    </source>
</evidence>